<dbReference type="PANTHER" id="PTHR46599:SF2">
    <property type="entry name" value="PIGGYBAC TRANSPOSABLE ELEMENT-DERIVED PROTEIN 4-LIKE"/>
    <property type="match status" value="1"/>
</dbReference>
<evidence type="ECO:0000313" key="4">
    <source>
        <dbReference type="Proteomes" id="UP001283361"/>
    </source>
</evidence>
<feature type="compositionally biased region" description="Low complexity" evidence="1">
    <location>
        <begin position="394"/>
        <end position="408"/>
    </location>
</feature>
<gene>
    <name evidence="3" type="ORF">RRG08_057609</name>
</gene>
<dbReference type="Pfam" id="PF13843">
    <property type="entry name" value="DDE_Tnp_1_7"/>
    <property type="match status" value="2"/>
</dbReference>
<feature type="domain" description="PiggyBac transposable element-derived protein" evidence="2">
    <location>
        <begin position="174"/>
        <end position="347"/>
    </location>
</feature>
<dbReference type="PANTHER" id="PTHR46599">
    <property type="entry name" value="PIGGYBAC TRANSPOSABLE ELEMENT-DERIVED PROTEIN 4"/>
    <property type="match status" value="1"/>
</dbReference>
<name>A0AAE1BD02_9GAST</name>
<comment type="caution">
    <text evidence="3">The sequence shown here is derived from an EMBL/GenBank/DDBJ whole genome shotgun (WGS) entry which is preliminary data.</text>
</comment>
<feature type="region of interest" description="Disordered" evidence="1">
    <location>
        <begin position="384"/>
        <end position="413"/>
    </location>
</feature>
<dbReference type="EMBL" id="JAWDGP010000084">
    <property type="protein sequence ID" value="KAK3803825.1"/>
    <property type="molecule type" value="Genomic_DNA"/>
</dbReference>
<proteinExistence type="predicted"/>
<organism evidence="3 4">
    <name type="scientific">Elysia crispata</name>
    <name type="common">lettuce slug</name>
    <dbReference type="NCBI Taxonomy" id="231223"/>
    <lineage>
        <taxon>Eukaryota</taxon>
        <taxon>Metazoa</taxon>
        <taxon>Spiralia</taxon>
        <taxon>Lophotrochozoa</taxon>
        <taxon>Mollusca</taxon>
        <taxon>Gastropoda</taxon>
        <taxon>Heterobranchia</taxon>
        <taxon>Euthyneura</taxon>
        <taxon>Panpulmonata</taxon>
        <taxon>Sacoglossa</taxon>
        <taxon>Placobranchoidea</taxon>
        <taxon>Plakobranchidae</taxon>
        <taxon>Elysia</taxon>
    </lineage>
</organism>
<keyword evidence="4" id="KW-1185">Reference proteome</keyword>
<dbReference type="AlphaFoldDB" id="A0AAE1BD02"/>
<dbReference type="Proteomes" id="UP001283361">
    <property type="component" value="Unassembled WGS sequence"/>
</dbReference>
<dbReference type="InterPro" id="IPR029526">
    <property type="entry name" value="PGBD"/>
</dbReference>
<accession>A0AAE1BD02</accession>
<evidence type="ECO:0000313" key="3">
    <source>
        <dbReference type="EMBL" id="KAK3803825.1"/>
    </source>
</evidence>
<evidence type="ECO:0000259" key="2">
    <source>
        <dbReference type="Pfam" id="PF13843"/>
    </source>
</evidence>
<feature type="domain" description="PiggyBac transposable element-derived protein" evidence="2">
    <location>
        <begin position="34"/>
        <end position="171"/>
    </location>
</feature>
<reference evidence="3" key="1">
    <citation type="journal article" date="2023" name="G3 (Bethesda)">
        <title>A reference genome for the long-term kleptoplast-retaining sea slug Elysia crispata morphotype clarki.</title>
        <authorList>
            <person name="Eastman K.E."/>
            <person name="Pendleton A.L."/>
            <person name="Shaikh M.A."/>
            <person name="Suttiyut T."/>
            <person name="Ogas R."/>
            <person name="Tomko P."/>
            <person name="Gavelis G."/>
            <person name="Widhalm J.R."/>
            <person name="Wisecaver J.H."/>
        </authorList>
    </citation>
    <scope>NUCLEOTIDE SEQUENCE</scope>
    <source>
        <strain evidence="3">ECLA1</strain>
    </source>
</reference>
<sequence length="463" mass="52890">MRSGLDELVDFADRLEPFTEFSGPVHDLPVDSGPLDYFKLFFPDSVLNMIVEETNRYAEQQQEAKGAEDVYWKPATLADIRKYIYTLITFGHHQVPELSLIWSSDPYWRVPAIADIWGRQRYQKIHQYFHLADSSHQPGRNDEGYDPLYKVRPLLDHIRNVCSSVYKRKQNSSVYTGKTATQPEHGLGHQVVTSMMANHLEKNHAVHFDNFFTSVKLAEDLLKEKTTCCGTIRTNRKGWPLPSSKQKPGEVRMRQKGRMVAVQWTDKRQVNILSTNADPKMVTVERRTKAGVVQVQVPKPVVQYNKAMFGVDLNDQNRSYYPVGRPGTKWWRYLFNYLVQISIINAFILMKRARPDDSRTSASQNHLVFRTHLVKALVAVTEPDQPARRAPDVPSLQGSSSPYSPSHSLGKMPGRKRRCFQCAQDGVKMASGRTRETTSGCHLCNVHLHAGECYAKFHSSLKN</sequence>
<evidence type="ECO:0000256" key="1">
    <source>
        <dbReference type="SAM" id="MobiDB-lite"/>
    </source>
</evidence>
<protein>
    <recommendedName>
        <fullName evidence="2">PiggyBac transposable element-derived protein domain-containing protein</fullName>
    </recommendedName>
</protein>